<name>A0AAV5MIP3_9ROSI</name>
<dbReference type="EMBL" id="BPVZ01000281">
    <property type="protein sequence ID" value="GKV49019.1"/>
    <property type="molecule type" value="Genomic_DNA"/>
</dbReference>
<protein>
    <submittedName>
        <fullName evidence="1">Uncharacterized protein</fullName>
    </submittedName>
</protein>
<proteinExistence type="predicted"/>
<accession>A0AAV5MIP3</accession>
<gene>
    <name evidence="1" type="ORF">SLEP1_g55793</name>
</gene>
<dbReference type="AlphaFoldDB" id="A0AAV5MIP3"/>
<keyword evidence="2" id="KW-1185">Reference proteome</keyword>
<dbReference type="Proteomes" id="UP001054252">
    <property type="component" value="Unassembled WGS sequence"/>
</dbReference>
<organism evidence="1 2">
    <name type="scientific">Rubroshorea leprosula</name>
    <dbReference type="NCBI Taxonomy" id="152421"/>
    <lineage>
        <taxon>Eukaryota</taxon>
        <taxon>Viridiplantae</taxon>
        <taxon>Streptophyta</taxon>
        <taxon>Embryophyta</taxon>
        <taxon>Tracheophyta</taxon>
        <taxon>Spermatophyta</taxon>
        <taxon>Magnoliopsida</taxon>
        <taxon>eudicotyledons</taxon>
        <taxon>Gunneridae</taxon>
        <taxon>Pentapetalae</taxon>
        <taxon>rosids</taxon>
        <taxon>malvids</taxon>
        <taxon>Malvales</taxon>
        <taxon>Dipterocarpaceae</taxon>
        <taxon>Rubroshorea</taxon>
    </lineage>
</organism>
<reference evidence="1 2" key="1">
    <citation type="journal article" date="2021" name="Commun. Biol.">
        <title>The genome of Shorea leprosula (Dipterocarpaceae) highlights the ecological relevance of drought in aseasonal tropical rainforests.</title>
        <authorList>
            <person name="Ng K.K.S."/>
            <person name="Kobayashi M.J."/>
            <person name="Fawcett J.A."/>
            <person name="Hatakeyama M."/>
            <person name="Paape T."/>
            <person name="Ng C.H."/>
            <person name="Ang C.C."/>
            <person name="Tnah L.H."/>
            <person name="Lee C.T."/>
            <person name="Nishiyama T."/>
            <person name="Sese J."/>
            <person name="O'Brien M.J."/>
            <person name="Copetti D."/>
            <person name="Mohd Noor M.I."/>
            <person name="Ong R.C."/>
            <person name="Putra M."/>
            <person name="Sireger I.Z."/>
            <person name="Indrioko S."/>
            <person name="Kosugi Y."/>
            <person name="Izuno A."/>
            <person name="Isagi Y."/>
            <person name="Lee S.L."/>
            <person name="Shimizu K.K."/>
        </authorList>
    </citation>
    <scope>NUCLEOTIDE SEQUENCE [LARGE SCALE GENOMIC DNA]</scope>
    <source>
        <strain evidence="1">214</strain>
    </source>
</reference>
<sequence>MKSAQSSSKPSSIKGWQVTMEDAVSNELNLLCPQTA</sequence>
<evidence type="ECO:0000313" key="2">
    <source>
        <dbReference type="Proteomes" id="UP001054252"/>
    </source>
</evidence>
<comment type="caution">
    <text evidence="1">The sequence shown here is derived from an EMBL/GenBank/DDBJ whole genome shotgun (WGS) entry which is preliminary data.</text>
</comment>
<evidence type="ECO:0000313" key="1">
    <source>
        <dbReference type="EMBL" id="GKV49019.1"/>
    </source>
</evidence>